<keyword evidence="5" id="KW-0804">Transcription</keyword>
<dbReference type="SUPFAM" id="SSF88659">
    <property type="entry name" value="Sigma3 and sigma4 domains of RNA polymerase sigma factors"/>
    <property type="match status" value="1"/>
</dbReference>
<dbReference type="Gene3D" id="1.10.10.10">
    <property type="entry name" value="Winged helix-like DNA-binding domain superfamily/Winged helix DNA-binding domain"/>
    <property type="match status" value="1"/>
</dbReference>
<dbReference type="EMBL" id="BOMV01000057">
    <property type="protein sequence ID" value="GIE97500.1"/>
    <property type="molecule type" value="Genomic_DNA"/>
</dbReference>
<evidence type="ECO:0000259" key="8">
    <source>
        <dbReference type="Pfam" id="PF12680"/>
    </source>
</evidence>
<evidence type="ECO:0000259" key="6">
    <source>
        <dbReference type="Pfam" id="PF04542"/>
    </source>
</evidence>
<keyword evidence="10" id="KW-1185">Reference proteome</keyword>
<keyword evidence="3" id="KW-0805">Transcription regulation</keyword>
<protein>
    <submittedName>
        <fullName evidence="9">DNA-directed RNA polymerase sigma-70 factor</fullName>
    </submittedName>
</protein>
<accession>A0A919JYZ5</accession>
<dbReference type="Proteomes" id="UP000636960">
    <property type="component" value="Unassembled WGS sequence"/>
</dbReference>
<dbReference type="Gene3D" id="3.10.450.50">
    <property type="match status" value="1"/>
</dbReference>
<dbReference type="GO" id="GO:0016987">
    <property type="term" value="F:sigma factor activity"/>
    <property type="evidence" value="ECO:0007669"/>
    <property type="project" value="UniProtKB-KW"/>
</dbReference>
<dbReference type="PANTHER" id="PTHR43133">
    <property type="entry name" value="RNA POLYMERASE ECF-TYPE SIGMA FACTO"/>
    <property type="match status" value="1"/>
</dbReference>
<keyword evidence="9" id="KW-0240">DNA-directed RNA polymerase</keyword>
<dbReference type="CDD" id="cd06171">
    <property type="entry name" value="Sigma70_r4"/>
    <property type="match status" value="1"/>
</dbReference>
<dbReference type="InterPro" id="IPR037401">
    <property type="entry name" value="SnoaL-like"/>
</dbReference>
<dbReference type="Pfam" id="PF04542">
    <property type="entry name" value="Sigma70_r2"/>
    <property type="match status" value="1"/>
</dbReference>
<dbReference type="InterPro" id="IPR032710">
    <property type="entry name" value="NTF2-like_dom_sf"/>
</dbReference>
<dbReference type="InterPro" id="IPR036388">
    <property type="entry name" value="WH-like_DNA-bd_sf"/>
</dbReference>
<gene>
    <name evidence="9" type="ORF">Ari01nite_49650</name>
</gene>
<dbReference type="NCBIfam" id="TIGR02937">
    <property type="entry name" value="sigma70-ECF"/>
    <property type="match status" value="1"/>
</dbReference>
<evidence type="ECO:0000313" key="9">
    <source>
        <dbReference type="EMBL" id="GIE97500.1"/>
    </source>
</evidence>
<feature type="domain" description="SnoaL-like" evidence="8">
    <location>
        <begin position="180"/>
        <end position="276"/>
    </location>
</feature>
<dbReference type="NCBIfam" id="NF006089">
    <property type="entry name" value="PRK08241.1"/>
    <property type="match status" value="1"/>
</dbReference>
<evidence type="ECO:0000256" key="2">
    <source>
        <dbReference type="ARBA" id="ARBA00011344"/>
    </source>
</evidence>
<evidence type="ECO:0000259" key="7">
    <source>
        <dbReference type="Pfam" id="PF08281"/>
    </source>
</evidence>
<dbReference type="InterPro" id="IPR007627">
    <property type="entry name" value="RNA_pol_sigma70_r2"/>
</dbReference>
<evidence type="ECO:0000256" key="5">
    <source>
        <dbReference type="ARBA" id="ARBA00023163"/>
    </source>
</evidence>
<dbReference type="SUPFAM" id="SSF88946">
    <property type="entry name" value="Sigma2 domain of RNA polymerase sigma factors"/>
    <property type="match status" value="1"/>
</dbReference>
<dbReference type="Gene3D" id="1.10.1740.10">
    <property type="match status" value="1"/>
</dbReference>
<dbReference type="SUPFAM" id="SSF54427">
    <property type="entry name" value="NTF2-like"/>
    <property type="match status" value="1"/>
</dbReference>
<evidence type="ECO:0000256" key="3">
    <source>
        <dbReference type="ARBA" id="ARBA00023015"/>
    </source>
</evidence>
<dbReference type="GO" id="GO:0003677">
    <property type="term" value="F:DNA binding"/>
    <property type="evidence" value="ECO:0007669"/>
    <property type="project" value="InterPro"/>
</dbReference>
<sequence>MDAVEALRGELHAHCYRMLGSAHDADDAVQETVIRAWRALDRFEDRGTLRPWLYRIATNRCLTMLERRGRHRELPAEDGWLEPYPEERVGPEAQAVAREGVELSFVAALQRLPGRQRAVLLLRDVLGFSAREVAGQLGTTVAAVNSAMQRARKALDQDKPAMTQQAAMLALGDDAVRDLARRYAAAWENGDVDAIVAMLTDDAKYSMPPEPARFTGRDAIRGFLLDGTVALGWRFRPVAANGQVAFGTYRRDDGLGAYVPCGLDVLTLRGHRIAEVVSFLDADFAAFGLPMSLPLPPGCTGEGRHG</sequence>
<evidence type="ECO:0000313" key="10">
    <source>
        <dbReference type="Proteomes" id="UP000636960"/>
    </source>
</evidence>
<evidence type="ECO:0000256" key="1">
    <source>
        <dbReference type="ARBA" id="ARBA00010641"/>
    </source>
</evidence>
<dbReference type="InterPro" id="IPR014284">
    <property type="entry name" value="RNA_pol_sigma-70_dom"/>
</dbReference>
<comment type="subunit">
    <text evidence="2">Interacts transiently with the RNA polymerase catalytic core formed by RpoA, RpoB, RpoC and RpoZ (2 alpha, 1 beta, 1 beta' and 1 omega subunit) to form the RNA polymerase holoenzyme that can initiate transcription.</text>
</comment>
<keyword evidence="4" id="KW-0731">Sigma factor</keyword>
<dbReference type="AlphaFoldDB" id="A0A919JYZ5"/>
<dbReference type="GO" id="GO:0000428">
    <property type="term" value="C:DNA-directed RNA polymerase complex"/>
    <property type="evidence" value="ECO:0007669"/>
    <property type="project" value="UniProtKB-KW"/>
</dbReference>
<feature type="domain" description="RNA polymerase sigma factor 70 region 4 type 2" evidence="7">
    <location>
        <begin position="105"/>
        <end position="155"/>
    </location>
</feature>
<dbReference type="InterPro" id="IPR014305">
    <property type="entry name" value="RNA_pol_sigma-G_actinobac"/>
</dbReference>
<dbReference type="Pfam" id="PF12680">
    <property type="entry name" value="SnoaL_2"/>
    <property type="match status" value="1"/>
</dbReference>
<evidence type="ECO:0000256" key="4">
    <source>
        <dbReference type="ARBA" id="ARBA00023082"/>
    </source>
</evidence>
<dbReference type="GO" id="GO:0006352">
    <property type="term" value="P:DNA-templated transcription initiation"/>
    <property type="evidence" value="ECO:0007669"/>
    <property type="project" value="InterPro"/>
</dbReference>
<comment type="caution">
    <text evidence="9">The sequence shown here is derived from an EMBL/GenBank/DDBJ whole genome shotgun (WGS) entry which is preliminary data.</text>
</comment>
<dbReference type="NCBIfam" id="TIGR02960">
    <property type="entry name" value="SigX5"/>
    <property type="match status" value="1"/>
</dbReference>
<dbReference type="InterPro" id="IPR039425">
    <property type="entry name" value="RNA_pol_sigma-70-like"/>
</dbReference>
<comment type="similarity">
    <text evidence="1">Belongs to the sigma-70 factor family. ECF subfamily.</text>
</comment>
<feature type="domain" description="RNA polymerase sigma-70 region 2" evidence="6">
    <location>
        <begin position="4"/>
        <end position="70"/>
    </location>
</feature>
<reference evidence="9" key="1">
    <citation type="submission" date="2021-01" db="EMBL/GenBank/DDBJ databases">
        <title>Whole genome shotgun sequence of Actinoplanes rishiriensis NBRC 108556.</title>
        <authorList>
            <person name="Komaki H."/>
            <person name="Tamura T."/>
        </authorList>
    </citation>
    <scope>NUCLEOTIDE SEQUENCE</scope>
    <source>
        <strain evidence="9">NBRC 108556</strain>
    </source>
</reference>
<dbReference type="Pfam" id="PF08281">
    <property type="entry name" value="Sigma70_r4_2"/>
    <property type="match status" value="1"/>
</dbReference>
<organism evidence="9 10">
    <name type="scientific">Paractinoplanes rishiriensis</name>
    <dbReference type="NCBI Taxonomy" id="1050105"/>
    <lineage>
        <taxon>Bacteria</taxon>
        <taxon>Bacillati</taxon>
        <taxon>Actinomycetota</taxon>
        <taxon>Actinomycetes</taxon>
        <taxon>Micromonosporales</taxon>
        <taxon>Micromonosporaceae</taxon>
        <taxon>Paractinoplanes</taxon>
    </lineage>
</organism>
<proteinExistence type="inferred from homology"/>
<dbReference type="InterPro" id="IPR013324">
    <property type="entry name" value="RNA_pol_sigma_r3/r4-like"/>
</dbReference>
<dbReference type="InterPro" id="IPR013249">
    <property type="entry name" value="RNA_pol_sigma70_r4_t2"/>
</dbReference>
<name>A0A919JYZ5_9ACTN</name>
<dbReference type="PANTHER" id="PTHR43133:SF65">
    <property type="entry name" value="ECF RNA POLYMERASE SIGMA FACTOR SIGG"/>
    <property type="match status" value="1"/>
</dbReference>
<dbReference type="InterPro" id="IPR013325">
    <property type="entry name" value="RNA_pol_sigma_r2"/>
</dbReference>